<keyword evidence="1" id="KW-0812">Transmembrane</keyword>
<proteinExistence type="predicted"/>
<evidence type="ECO:0000256" key="1">
    <source>
        <dbReference type="SAM" id="Phobius"/>
    </source>
</evidence>
<dbReference type="AlphaFoldDB" id="A0A7T1AZP2"/>
<name>A0A7T1AZP2_9STAP</name>
<evidence type="ECO:0000313" key="3">
    <source>
        <dbReference type="Proteomes" id="UP000594455"/>
    </source>
</evidence>
<sequence length="166" mass="19084">MKTIKSLSFYSTIMLPYILSSLLLFFTFMSKDTYIAKETDTVKAMLGLDTNAFNIVMILTLTISNLIIFFVVFYILKLFIFLFDRAKVTHNKHLFFSLLIGYTVTNLCALIINDFLNLSIDSVGKYTPFIDLIIFTGLYYYFSKLKKITTILFMIKLLIGLPGVLV</sequence>
<feature type="transmembrane region" description="Helical" evidence="1">
    <location>
        <begin position="148"/>
        <end position="165"/>
    </location>
</feature>
<dbReference type="Proteomes" id="UP000594455">
    <property type="component" value="Chromosome"/>
</dbReference>
<keyword evidence="3" id="KW-1185">Reference proteome</keyword>
<gene>
    <name evidence="2" type="ORF">ISP08_12340</name>
</gene>
<accession>A0A7T1AZP2</accession>
<keyword evidence="1" id="KW-1133">Transmembrane helix</keyword>
<dbReference type="RefSeq" id="WP_195718836.1">
    <property type="nucleotide sequence ID" value="NZ_CP064056.1"/>
</dbReference>
<keyword evidence="1" id="KW-0472">Membrane</keyword>
<organism evidence="2 3">
    <name type="scientific">Staphylococcus lloydii</name>
    <dbReference type="NCBI Taxonomy" id="2781774"/>
    <lineage>
        <taxon>Bacteria</taxon>
        <taxon>Bacillati</taxon>
        <taxon>Bacillota</taxon>
        <taxon>Bacilli</taxon>
        <taxon>Bacillales</taxon>
        <taxon>Staphylococcaceae</taxon>
        <taxon>Staphylococcus</taxon>
    </lineage>
</organism>
<feature type="transmembrane region" description="Helical" evidence="1">
    <location>
        <begin position="94"/>
        <end position="112"/>
    </location>
</feature>
<evidence type="ECO:0000313" key="2">
    <source>
        <dbReference type="EMBL" id="QPM75088.1"/>
    </source>
</evidence>
<feature type="transmembrane region" description="Helical" evidence="1">
    <location>
        <begin position="55"/>
        <end position="82"/>
    </location>
</feature>
<feature type="transmembrane region" description="Helical" evidence="1">
    <location>
        <begin position="124"/>
        <end position="141"/>
    </location>
</feature>
<protein>
    <submittedName>
        <fullName evidence="2">Uncharacterized protein</fullName>
    </submittedName>
</protein>
<dbReference type="EMBL" id="CP064056">
    <property type="protein sequence ID" value="QPM75088.1"/>
    <property type="molecule type" value="Genomic_DNA"/>
</dbReference>
<feature type="transmembrane region" description="Helical" evidence="1">
    <location>
        <begin position="7"/>
        <end position="29"/>
    </location>
</feature>
<reference evidence="2 3" key="1">
    <citation type="submission" date="2020-10" db="EMBL/GenBank/DDBJ databases">
        <title>Closed genome sequences of Staphylococcus lloydii sp. nov. and Staphylococcus durrellii sp. nov. Isolated from Captive Fruit Bats (Pteropus livingstonii).</title>
        <authorList>
            <person name="Fountain K."/>
        </authorList>
    </citation>
    <scope>NUCLEOTIDE SEQUENCE [LARGE SCALE GENOMIC DNA]</scope>
    <source>
        <strain evidence="2 3">23_2_7_LY</strain>
    </source>
</reference>
<dbReference type="KEGG" id="sllo:ISP08_12340"/>